<feature type="domain" description="HTH araC/xylS-type" evidence="4">
    <location>
        <begin position="221"/>
        <end position="319"/>
    </location>
</feature>
<accession>A0A0P1HKW9</accession>
<organism evidence="5 6">
    <name type="scientific">Leisingera aquaemixtae</name>
    <dbReference type="NCBI Taxonomy" id="1396826"/>
    <lineage>
        <taxon>Bacteria</taxon>
        <taxon>Pseudomonadati</taxon>
        <taxon>Pseudomonadota</taxon>
        <taxon>Alphaproteobacteria</taxon>
        <taxon>Rhodobacterales</taxon>
        <taxon>Roseobacteraceae</taxon>
        <taxon>Leisingera</taxon>
    </lineage>
</organism>
<evidence type="ECO:0000259" key="4">
    <source>
        <dbReference type="PROSITE" id="PS01124"/>
    </source>
</evidence>
<dbReference type="InterPro" id="IPR029062">
    <property type="entry name" value="Class_I_gatase-like"/>
</dbReference>
<dbReference type="Proteomes" id="UP000051326">
    <property type="component" value="Unassembled WGS sequence"/>
</dbReference>
<evidence type="ECO:0000313" key="6">
    <source>
        <dbReference type="Proteomes" id="UP000051326"/>
    </source>
</evidence>
<dbReference type="Pfam" id="PF01965">
    <property type="entry name" value="DJ-1_PfpI"/>
    <property type="match status" value="1"/>
</dbReference>
<dbReference type="PANTHER" id="PTHR43130:SF3">
    <property type="entry name" value="HTH-TYPE TRANSCRIPTIONAL REGULATOR RV1931C"/>
    <property type="match status" value="1"/>
</dbReference>
<proteinExistence type="predicted"/>
<evidence type="ECO:0000256" key="2">
    <source>
        <dbReference type="ARBA" id="ARBA00023125"/>
    </source>
</evidence>
<protein>
    <submittedName>
        <fullName evidence="5">Carnitine catabolism transcriptional activator</fullName>
    </submittedName>
</protein>
<dbReference type="PROSITE" id="PS01124">
    <property type="entry name" value="HTH_ARAC_FAMILY_2"/>
    <property type="match status" value="1"/>
</dbReference>
<sequence>MQRDNTMTLGFLIFPGFPMACLTSAIEPLRAANEIAGTETFRWKLISETGASVNASANVAFQPDCSLDQTEDIDTLFLLSSPQGKFEDPKGSNGKLRHLARHGTKMGAVSGGVFPLARSGLLDGHSCSVHWCYKAAFTAEFPSLATVDDVMVLDRRRFTASGAAAMFDLSLQLIEQTLGDAVMTEVACWFQHPMVRAEGVRQKIPAFKTDSTADSLPPPVAKAVELFADNLEHPVSIRDAASEIGVSPRQLERSFKAATGQSPAIYYRTLRMNAARQLVMYSRDSITSIANAVGYATSSTLSQHYRESFGVTPQEERRKVNLFRVQDNRPIPSV</sequence>
<dbReference type="EMBL" id="CYSR01000011">
    <property type="protein sequence ID" value="CUH99287.1"/>
    <property type="molecule type" value="Genomic_DNA"/>
</dbReference>
<dbReference type="PANTHER" id="PTHR43130">
    <property type="entry name" value="ARAC-FAMILY TRANSCRIPTIONAL REGULATOR"/>
    <property type="match status" value="1"/>
</dbReference>
<dbReference type="InterPro" id="IPR052158">
    <property type="entry name" value="INH-QAR"/>
</dbReference>
<gene>
    <name evidence="5" type="primary">cdhR_3</name>
    <name evidence="5" type="ORF">PHA8399_01403</name>
</gene>
<dbReference type="SUPFAM" id="SSF52317">
    <property type="entry name" value="Class I glutamine amidotransferase-like"/>
    <property type="match status" value="1"/>
</dbReference>
<keyword evidence="1" id="KW-0805">Transcription regulation</keyword>
<dbReference type="GO" id="GO:0043565">
    <property type="term" value="F:sequence-specific DNA binding"/>
    <property type="evidence" value="ECO:0007669"/>
    <property type="project" value="InterPro"/>
</dbReference>
<evidence type="ECO:0000256" key="3">
    <source>
        <dbReference type="ARBA" id="ARBA00023163"/>
    </source>
</evidence>
<dbReference type="CDD" id="cd03136">
    <property type="entry name" value="GATase1_AraC_ArgR_like"/>
    <property type="match status" value="1"/>
</dbReference>
<dbReference type="Gene3D" id="1.10.10.60">
    <property type="entry name" value="Homeodomain-like"/>
    <property type="match status" value="1"/>
</dbReference>
<dbReference type="InterPro" id="IPR018060">
    <property type="entry name" value="HTH_AraC"/>
</dbReference>
<dbReference type="SUPFAM" id="SSF46689">
    <property type="entry name" value="Homeodomain-like"/>
    <property type="match status" value="2"/>
</dbReference>
<dbReference type="RefSeq" id="WP_058285439.1">
    <property type="nucleotide sequence ID" value="NZ_CYSR01000011.1"/>
</dbReference>
<dbReference type="SMART" id="SM00342">
    <property type="entry name" value="HTH_ARAC"/>
    <property type="match status" value="1"/>
</dbReference>
<dbReference type="STRING" id="1396826.PHA8399_01403"/>
<evidence type="ECO:0000313" key="5">
    <source>
        <dbReference type="EMBL" id="CUH99287.1"/>
    </source>
</evidence>
<keyword evidence="2" id="KW-0238">DNA-binding</keyword>
<dbReference type="GO" id="GO:0003700">
    <property type="term" value="F:DNA-binding transcription factor activity"/>
    <property type="evidence" value="ECO:0007669"/>
    <property type="project" value="InterPro"/>
</dbReference>
<dbReference type="InterPro" id="IPR018062">
    <property type="entry name" value="HTH_AraC-typ_CS"/>
</dbReference>
<dbReference type="Pfam" id="PF12833">
    <property type="entry name" value="HTH_18"/>
    <property type="match status" value="1"/>
</dbReference>
<name>A0A0P1HKW9_9RHOB</name>
<dbReference type="InterPro" id="IPR002818">
    <property type="entry name" value="DJ-1/PfpI"/>
</dbReference>
<reference evidence="5 6" key="1">
    <citation type="submission" date="2015-09" db="EMBL/GenBank/DDBJ databases">
        <authorList>
            <consortium name="Swine Surveillance"/>
        </authorList>
    </citation>
    <scope>NUCLEOTIDE SEQUENCE [LARGE SCALE GENOMIC DNA]</scope>
    <source>
        <strain evidence="5 6">CECT 8399</strain>
    </source>
</reference>
<evidence type="ECO:0000256" key="1">
    <source>
        <dbReference type="ARBA" id="ARBA00023015"/>
    </source>
</evidence>
<keyword evidence="3" id="KW-0804">Transcription</keyword>
<dbReference type="Gene3D" id="3.40.50.880">
    <property type="match status" value="1"/>
</dbReference>
<dbReference type="PROSITE" id="PS00041">
    <property type="entry name" value="HTH_ARAC_FAMILY_1"/>
    <property type="match status" value="1"/>
</dbReference>
<dbReference type="InterPro" id="IPR009057">
    <property type="entry name" value="Homeodomain-like_sf"/>
</dbReference>
<dbReference type="AlphaFoldDB" id="A0A0P1HKW9"/>